<reference evidence="8 9" key="1">
    <citation type="submission" date="2016-01" db="EMBL/GenBank/DDBJ databases">
        <authorList>
            <person name="Manzoor S."/>
        </authorList>
    </citation>
    <scope>NUCLEOTIDE SEQUENCE [LARGE SCALE GENOMIC DNA]</scope>
    <source>
        <strain evidence="8">Methanoculleus sp MAB1</strain>
    </source>
</reference>
<comment type="pathway">
    <text evidence="2">Porphyrin-containing compound metabolism.</text>
</comment>
<dbReference type="InterPro" id="IPR050684">
    <property type="entry name" value="HTH-Siroheme_Decarb"/>
</dbReference>
<dbReference type="RefSeq" id="WP_062265554.1">
    <property type="nucleotide sequence ID" value="NZ_LT158599.1"/>
</dbReference>
<dbReference type="Gene3D" id="3.30.70.3460">
    <property type="match status" value="1"/>
</dbReference>
<dbReference type="Gene3D" id="1.10.10.10">
    <property type="entry name" value="Winged helix-like DNA-binding domain superfamily/Winged helix DNA-binding domain"/>
    <property type="match status" value="1"/>
</dbReference>
<dbReference type="EMBL" id="LT158599">
    <property type="protein sequence ID" value="CVK34230.1"/>
    <property type="molecule type" value="Genomic_DNA"/>
</dbReference>
<dbReference type="AlphaFoldDB" id="A0A0X3BQW8"/>
<dbReference type="Pfam" id="PF17805">
    <property type="entry name" value="AsnC_trans_reg2"/>
    <property type="match status" value="1"/>
</dbReference>
<dbReference type="GeneID" id="27138514"/>
<protein>
    <recommendedName>
        <fullName evidence="4">siroheme decarboxylase</fullName>
        <ecNumber evidence="4">4.1.1.111</ecNumber>
    </recommendedName>
</protein>
<dbReference type="KEGG" id="mema:MMAB1_3017"/>
<dbReference type="InterPro" id="IPR036390">
    <property type="entry name" value="WH_DNA-bd_sf"/>
</dbReference>
<dbReference type="InterPro" id="IPR040523">
    <property type="entry name" value="AsnC_trans_reg2"/>
</dbReference>
<evidence type="ECO:0000256" key="3">
    <source>
        <dbReference type="ARBA" id="ARBA00023457"/>
    </source>
</evidence>
<evidence type="ECO:0000256" key="2">
    <source>
        <dbReference type="ARBA" id="ARBA00023444"/>
    </source>
</evidence>
<dbReference type="PANTHER" id="PTHR43413">
    <property type="entry name" value="TRANSCRIPTIONAL REGULATOR, ASNC FAMILY"/>
    <property type="match status" value="1"/>
</dbReference>
<evidence type="ECO:0000256" key="4">
    <source>
        <dbReference type="ARBA" id="ARBA00023471"/>
    </source>
</evidence>
<organism evidence="8 9">
    <name type="scientific">Methanoculleus bourgensis</name>
    <dbReference type="NCBI Taxonomy" id="83986"/>
    <lineage>
        <taxon>Archaea</taxon>
        <taxon>Methanobacteriati</taxon>
        <taxon>Methanobacteriota</taxon>
        <taxon>Stenosarchaea group</taxon>
        <taxon>Methanomicrobia</taxon>
        <taxon>Methanomicrobiales</taxon>
        <taxon>Methanomicrobiaceae</taxon>
        <taxon>Methanoculleus</taxon>
    </lineage>
</organism>
<dbReference type="InterPro" id="IPR019888">
    <property type="entry name" value="Tscrpt_reg_AsnC-like"/>
</dbReference>
<evidence type="ECO:0000313" key="9">
    <source>
        <dbReference type="Proteomes" id="UP000069850"/>
    </source>
</evidence>
<dbReference type="EC" id="4.1.1.111" evidence="4"/>
<dbReference type="SMART" id="SM00344">
    <property type="entry name" value="HTH_ASNC"/>
    <property type="match status" value="1"/>
</dbReference>
<name>A0A0X3BQW8_9EURY</name>
<comment type="similarity">
    <text evidence="3">Belongs to the Ahb/Nir family.</text>
</comment>
<dbReference type="SUPFAM" id="SSF46785">
    <property type="entry name" value="Winged helix' DNA-binding domain"/>
    <property type="match status" value="1"/>
</dbReference>
<evidence type="ECO:0000256" key="5">
    <source>
        <dbReference type="ARBA" id="ARBA00048470"/>
    </source>
</evidence>
<dbReference type="Proteomes" id="UP000069850">
    <property type="component" value="Chromosome 1"/>
</dbReference>
<evidence type="ECO:0000256" key="1">
    <source>
        <dbReference type="ARBA" id="ARBA00023239"/>
    </source>
</evidence>
<accession>A0A0X3BQW8</accession>
<proteinExistence type="inferred from homology"/>
<evidence type="ECO:0000313" key="8">
    <source>
        <dbReference type="EMBL" id="CVK34230.1"/>
    </source>
</evidence>
<dbReference type="PANTHER" id="PTHR43413:SF1">
    <property type="entry name" value="SIROHEME DECARBOXYLASE NIRL SUBUNIT"/>
    <property type="match status" value="1"/>
</dbReference>
<evidence type="ECO:0000259" key="6">
    <source>
        <dbReference type="Pfam" id="PF17805"/>
    </source>
</evidence>
<dbReference type="OrthoDB" id="145939at2157"/>
<dbReference type="InterPro" id="IPR053953">
    <property type="entry name" value="NirdL-like_HTH"/>
</dbReference>
<dbReference type="Pfam" id="PF22451">
    <property type="entry name" value="NirdL-like_HTH"/>
    <property type="match status" value="1"/>
</dbReference>
<keyword evidence="1" id="KW-0456">Lyase</keyword>
<feature type="domain" description="Siroheme decarboxylase AsnC-like ligand binding" evidence="6">
    <location>
        <begin position="66"/>
        <end position="149"/>
    </location>
</feature>
<evidence type="ECO:0000259" key="7">
    <source>
        <dbReference type="Pfam" id="PF22451"/>
    </source>
</evidence>
<dbReference type="InterPro" id="IPR036388">
    <property type="entry name" value="WH-like_DNA-bd_sf"/>
</dbReference>
<gene>
    <name evidence="8" type="ORF">MMAB1_3017</name>
</gene>
<sequence>MTDWHPHTLDRQLLEILQDDFPLTPRPWREIGERIGIPESEVLRRVRRLTDEGVILTVSPVLESVRIGLAASTLIGMRVPPDRVDEFASVINREPGVSHNYLRDHDYNLWFTLAAGDGAALRRTVDGIVARTGVSPADLLDLPAVRRFKVGVRFRFFPDGDEGGGR</sequence>
<dbReference type="GO" id="GO:0016829">
    <property type="term" value="F:lyase activity"/>
    <property type="evidence" value="ECO:0007669"/>
    <property type="project" value="UniProtKB-KW"/>
</dbReference>
<feature type="domain" description="Siroheme decarboxylase NirL-like HTH" evidence="7">
    <location>
        <begin position="10"/>
        <end position="55"/>
    </location>
</feature>
<comment type="catalytic activity">
    <reaction evidence="5">
        <text>siroheme + 2 H(+) = 12,18-didecarboxysiroheme + 2 CO2</text>
        <dbReference type="Rhea" id="RHEA:19093"/>
        <dbReference type="ChEBI" id="CHEBI:15378"/>
        <dbReference type="ChEBI" id="CHEBI:16526"/>
        <dbReference type="ChEBI" id="CHEBI:60052"/>
        <dbReference type="ChEBI" id="CHEBI:140497"/>
        <dbReference type="EC" id="4.1.1.111"/>
    </reaction>
</comment>